<dbReference type="PROSITE" id="PS50110">
    <property type="entry name" value="RESPONSE_REGULATORY"/>
    <property type="match status" value="1"/>
</dbReference>
<feature type="domain" description="Response regulatory" evidence="2">
    <location>
        <begin position="6"/>
        <end position="135"/>
    </location>
</feature>
<dbReference type="Gene3D" id="3.40.50.2300">
    <property type="match status" value="1"/>
</dbReference>
<dbReference type="PANTHER" id="PTHR44520:SF2">
    <property type="entry name" value="RESPONSE REGULATOR RCP1"/>
    <property type="match status" value="1"/>
</dbReference>
<feature type="modified residue" description="4-aspartylphosphate" evidence="1">
    <location>
        <position position="64"/>
    </location>
</feature>
<dbReference type="RefSeq" id="WP_264139872.1">
    <property type="nucleotide sequence ID" value="NZ_JAOYOD010000001.1"/>
</dbReference>
<organism evidence="3 4">
    <name type="scientific">Reichenbachiella ulvae</name>
    <dbReference type="NCBI Taxonomy" id="2980104"/>
    <lineage>
        <taxon>Bacteria</taxon>
        <taxon>Pseudomonadati</taxon>
        <taxon>Bacteroidota</taxon>
        <taxon>Cytophagia</taxon>
        <taxon>Cytophagales</taxon>
        <taxon>Reichenbachiellaceae</taxon>
        <taxon>Reichenbachiella</taxon>
    </lineage>
</organism>
<evidence type="ECO:0000313" key="4">
    <source>
        <dbReference type="Proteomes" id="UP001300692"/>
    </source>
</evidence>
<protein>
    <submittedName>
        <fullName evidence="3">Response regulator</fullName>
    </submittedName>
</protein>
<dbReference type="Proteomes" id="UP001300692">
    <property type="component" value="Unassembled WGS sequence"/>
</dbReference>
<keyword evidence="4" id="KW-1185">Reference proteome</keyword>
<dbReference type="EMBL" id="JAOYOD010000001">
    <property type="protein sequence ID" value="MCV9388968.1"/>
    <property type="molecule type" value="Genomic_DNA"/>
</dbReference>
<evidence type="ECO:0000313" key="3">
    <source>
        <dbReference type="EMBL" id="MCV9388968.1"/>
    </source>
</evidence>
<dbReference type="SMART" id="SM00448">
    <property type="entry name" value="REC"/>
    <property type="match status" value="1"/>
</dbReference>
<dbReference type="InterPro" id="IPR001789">
    <property type="entry name" value="Sig_transdc_resp-reg_receiver"/>
</dbReference>
<dbReference type="SUPFAM" id="SSF52172">
    <property type="entry name" value="CheY-like"/>
    <property type="match status" value="1"/>
</dbReference>
<reference evidence="3 4" key="1">
    <citation type="submission" date="2022-10" db="EMBL/GenBank/DDBJ databases">
        <title>Comparative genomics and taxonomic characterization of three novel marine species of genus Reichenbachiella exhibiting antioxidant and polysaccharide degradation activities.</title>
        <authorList>
            <person name="Muhammad N."/>
            <person name="Lee Y.-J."/>
            <person name="Ko J."/>
            <person name="Kim S.-G."/>
        </authorList>
    </citation>
    <scope>NUCLEOTIDE SEQUENCE [LARGE SCALE GENOMIC DNA]</scope>
    <source>
        <strain evidence="3 4">ABR2-5</strain>
    </source>
</reference>
<dbReference type="Pfam" id="PF00072">
    <property type="entry name" value="Response_reg"/>
    <property type="match status" value="1"/>
</dbReference>
<proteinExistence type="predicted"/>
<accession>A0ABT3CZ50</accession>
<evidence type="ECO:0000259" key="2">
    <source>
        <dbReference type="PROSITE" id="PS50110"/>
    </source>
</evidence>
<dbReference type="PANTHER" id="PTHR44520">
    <property type="entry name" value="RESPONSE REGULATOR RCP1-RELATED"/>
    <property type="match status" value="1"/>
</dbReference>
<dbReference type="InterPro" id="IPR011006">
    <property type="entry name" value="CheY-like_superfamily"/>
</dbReference>
<evidence type="ECO:0000256" key="1">
    <source>
        <dbReference type="PROSITE-ProRule" id="PRU00169"/>
    </source>
</evidence>
<comment type="caution">
    <text evidence="3">The sequence shown here is derived from an EMBL/GenBank/DDBJ whole genome shotgun (WGS) entry which is preliminary data.</text>
</comment>
<dbReference type="InterPro" id="IPR052893">
    <property type="entry name" value="TCS_response_regulator"/>
</dbReference>
<gene>
    <name evidence="3" type="ORF">N7U62_19985</name>
</gene>
<name>A0ABT3CZ50_9BACT</name>
<sequence length="139" mass="16068">MNKPVKILIIDDDEINNLICTKVIKDYNPETVVESLTSSTKGLSYLEERVKNNPEDLPDVILLDINMPTISGWDFIREYRKMMTAVEAEKIKLFVLTSSQYYQDAELADQYREVQKLFTKPLTAEILEEVDTYLAKNAE</sequence>
<keyword evidence="1" id="KW-0597">Phosphoprotein</keyword>